<dbReference type="PANTHER" id="PTHR23318:SF0">
    <property type="entry name" value="SERINE_THREONINE-PROTEIN PHOSPHATASE 4 REGULATORY SUBUNIT 3"/>
    <property type="match status" value="1"/>
</dbReference>
<dbReference type="GO" id="GO:0005654">
    <property type="term" value="C:nucleoplasm"/>
    <property type="evidence" value="ECO:0007669"/>
    <property type="project" value="TreeGrafter"/>
</dbReference>
<comment type="subcellular location">
    <subcellularLocation>
        <location evidence="1">Nucleus</location>
    </subcellularLocation>
</comment>
<keyword evidence="6" id="KW-1185">Reference proteome</keyword>
<keyword evidence="2" id="KW-0539">Nucleus</keyword>
<dbReference type="InterPro" id="IPR016024">
    <property type="entry name" value="ARM-type_fold"/>
</dbReference>
<evidence type="ECO:0000256" key="1">
    <source>
        <dbReference type="ARBA" id="ARBA00004123"/>
    </source>
</evidence>
<proteinExistence type="predicted"/>
<evidence type="ECO:0000313" key="5">
    <source>
        <dbReference type="EMBL" id="ORZ17865.1"/>
    </source>
</evidence>
<evidence type="ECO:0000259" key="3">
    <source>
        <dbReference type="Pfam" id="PF04802"/>
    </source>
</evidence>
<dbReference type="Pfam" id="PF04802">
    <property type="entry name" value="PP4R3"/>
    <property type="match status" value="1"/>
</dbReference>
<dbReference type="InterPro" id="IPR051137">
    <property type="entry name" value="PP4R3-like"/>
</dbReference>
<dbReference type="STRING" id="90262.A0A1X2IJX6"/>
<reference evidence="5 6" key="1">
    <citation type="submission" date="2016-07" db="EMBL/GenBank/DDBJ databases">
        <title>Pervasive Adenine N6-methylation of Active Genes in Fungi.</title>
        <authorList>
            <consortium name="DOE Joint Genome Institute"/>
            <person name="Mondo S.J."/>
            <person name="Dannebaum R.O."/>
            <person name="Kuo R.C."/>
            <person name="Labutti K."/>
            <person name="Haridas S."/>
            <person name="Kuo A."/>
            <person name="Salamov A."/>
            <person name="Ahrendt S.R."/>
            <person name="Lipzen A."/>
            <person name="Sullivan W."/>
            <person name="Andreopoulos W.B."/>
            <person name="Clum A."/>
            <person name="Lindquist E."/>
            <person name="Daum C."/>
            <person name="Ramamoorthy G.K."/>
            <person name="Gryganskyi A."/>
            <person name="Culley D."/>
            <person name="Magnuson J.K."/>
            <person name="James T.Y."/>
            <person name="O'Malley M.A."/>
            <person name="Stajich J.E."/>
            <person name="Spatafora J.W."/>
            <person name="Visel A."/>
            <person name="Grigoriev I.V."/>
        </authorList>
    </citation>
    <scope>NUCLEOTIDE SEQUENCE [LARGE SCALE GENOMIC DNA]</scope>
    <source>
        <strain evidence="5 6">NRRL 1336</strain>
    </source>
</reference>
<dbReference type="GO" id="GO:0030289">
    <property type="term" value="C:protein phosphatase 4 complex"/>
    <property type="evidence" value="ECO:0007669"/>
    <property type="project" value="TreeGrafter"/>
</dbReference>
<dbReference type="Pfam" id="PF22972">
    <property type="entry name" value="EVH1_PP4R3"/>
    <property type="match status" value="1"/>
</dbReference>
<name>A0A1X2IJX6_9FUNG</name>
<dbReference type="EMBL" id="MCGE01000009">
    <property type="protein sequence ID" value="ORZ17865.1"/>
    <property type="molecule type" value="Genomic_DNA"/>
</dbReference>
<evidence type="ECO:0000259" key="4">
    <source>
        <dbReference type="Pfam" id="PF22972"/>
    </source>
</evidence>
<dbReference type="Gene3D" id="2.30.29.30">
    <property type="entry name" value="Pleckstrin-homology domain (PH domain)/Phosphotyrosine-binding domain (PTB)"/>
    <property type="match status" value="1"/>
</dbReference>
<dbReference type="PANTHER" id="PTHR23318">
    <property type="entry name" value="ATP SYNTHASE GAMMA-RELATED"/>
    <property type="match status" value="1"/>
</dbReference>
<evidence type="ECO:0000313" key="6">
    <source>
        <dbReference type="Proteomes" id="UP000193560"/>
    </source>
</evidence>
<dbReference type="SUPFAM" id="SSF48371">
    <property type="entry name" value="ARM repeat"/>
    <property type="match status" value="1"/>
</dbReference>
<dbReference type="GO" id="GO:0006974">
    <property type="term" value="P:DNA damage response"/>
    <property type="evidence" value="ECO:0007669"/>
    <property type="project" value="TreeGrafter"/>
</dbReference>
<dbReference type="InterPro" id="IPR011993">
    <property type="entry name" value="PH-like_dom_sf"/>
</dbReference>
<dbReference type="SUPFAM" id="SSF50729">
    <property type="entry name" value="PH domain-like"/>
    <property type="match status" value="1"/>
</dbReference>
<gene>
    <name evidence="5" type="ORF">BCR42DRAFT_241697</name>
</gene>
<dbReference type="InterPro" id="IPR006887">
    <property type="entry name" value="P4R3-like_central_dom"/>
</dbReference>
<accession>A0A1X2IJX6</accession>
<evidence type="ECO:0000256" key="2">
    <source>
        <dbReference type="ARBA" id="ARBA00023242"/>
    </source>
</evidence>
<dbReference type="InterPro" id="IPR055236">
    <property type="entry name" value="EVH1_PP4R3"/>
</dbReference>
<protein>
    <submittedName>
        <fullName evidence="5">Component of IIS longevity pathway SMK-1-domain-containing protein</fullName>
    </submittedName>
</protein>
<dbReference type="AlphaFoldDB" id="A0A1X2IJX6"/>
<feature type="domain" description="Serine/threonine-protein phosphatase 4 regulatory subunit 3-like central" evidence="3">
    <location>
        <begin position="156"/>
        <end position="662"/>
    </location>
</feature>
<dbReference type="OrthoDB" id="27483at2759"/>
<sequence>MSQQANANVSETSPPPSYRVKVYCLDTTGKWEDKGTGFCVYLEGGGNDPDEIFVRSEIDSTPLLSSIVHSDRSYQKQQDTLIVWTELDKEDLALSFQDAESCEEIWLRIHSKKGGDEKSGLDESLDDDNDDVDTSIHVNETLPAPKLTNLGKISRILTSATVLHEKDELANFILTDGYVNKLFPIFESCENSKKTKKLHKLYTIMKSIILLKDSSVIECLMADDKIMNVAGMLEYDTSTPRMKANHRQVLEKQSQMELVVPLDDVTTLSKMRQTFRLQYLKDVILAKYLDETLTSMLQSLILFNHIDIIGHIQYNSKFLTDLFDILKRSDVDSIQKTKAVQFVLQLCSISKSLQSGARVLLFRTLARYGLFDAIEIALSLDNDGMHKAGVGALSSIVDMDVALLRTHILDQQTSDELEDTDDKKKDLLECILHRFTTAKDSGLKFQYGDILKMLLETNTNPPPGALSTSKVLRKQIAGIDDILGVFYEKYAALLLRPIQNIENKPMKLDGPIELLEFDQEQAEVYNHLLDFLCFAIQQHGFRSKYFMLSSDCFPKVAQLYRSRQSWIKLSALRFFRTCVGLLDDFFNRHLIKHNIFESTIRVLLDTDGKANLLNSACLELLEFIRSENPKLLVTHLIERFGSVLDTVDYIPTCSLLRQQYDENQERSNTSTSLTLSDNYENG</sequence>
<organism evidence="5 6">
    <name type="scientific">Absidia repens</name>
    <dbReference type="NCBI Taxonomy" id="90262"/>
    <lineage>
        <taxon>Eukaryota</taxon>
        <taxon>Fungi</taxon>
        <taxon>Fungi incertae sedis</taxon>
        <taxon>Mucoromycota</taxon>
        <taxon>Mucoromycotina</taxon>
        <taxon>Mucoromycetes</taxon>
        <taxon>Mucorales</taxon>
        <taxon>Cunninghamellaceae</taxon>
        <taxon>Absidia</taxon>
    </lineage>
</organism>
<dbReference type="Proteomes" id="UP000193560">
    <property type="component" value="Unassembled WGS sequence"/>
</dbReference>
<comment type="caution">
    <text evidence="5">The sequence shown here is derived from an EMBL/GenBank/DDBJ whole genome shotgun (WGS) entry which is preliminary data.</text>
</comment>
<feature type="domain" description="PP4R3 EVH1-like" evidence="4">
    <location>
        <begin position="19"/>
        <end position="109"/>
    </location>
</feature>
<dbReference type="GO" id="GO:0072542">
    <property type="term" value="F:protein phosphatase activator activity"/>
    <property type="evidence" value="ECO:0007669"/>
    <property type="project" value="TreeGrafter"/>
</dbReference>